<dbReference type="AlphaFoldDB" id="A0A1S8SAR3"/>
<name>A0A1S8SAR3_CLOBE</name>
<dbReference type="Proteomes" id="UP000190973">
    <property type="component" value="Unassembled WGS sequence"/>
</dbReference>
<evidence type="ECO:0000256" key="1">
    <source>
        <dbReference type="SAM" id="Coils"/>
    </source>
</evidence>
<gene>
    <name evidence="2" type="ORF">CLBCK_18530</name>
</gene>
<proteinExistence type="predicted"/>
<keyword evidence="1" id="KW-0175">Coiled coil</keyword>
<comment type="caution">
    <text evidence="2">The sequence shown here is derived from an EMBL/GenBank/DDBJ whole genome shotgun (WGS) entry which is preliminary data.</text>
</comment>
<evidence type="ECO:0000313" key="3">
    <source>
        <dbReference type="Proteomes" id="UP000190973"/>
    </source>
</evidence>
<dbReference type="EMBL" id="LZZI01000025">
    <property type="protein sequence ID" value="OOM62315.1"/>
    <property type="molecule type" value="Genomic_DNA"/>
</dbReference>
<reference evidence="2 3" key="1">
    <citation type="submission" date="2016-05" db="EMBL/GenBank/DDBJ databases">
        <title>Microbial solvent formation.</title>
        <authorList>
            <person name="Poehlein A."/>
            <person name="Montoya Solano J.D."/>
            <person name="Flitsch S."/>
            <person name="Krabben P."/>
            <person name="Duerre P."/>
            <person name="Daniel R."/>
        </authorList>
    </citation>
    <scope>NUCLEOTIDE SEQUENCE [LARGE SCALE GENOMIC DNA]</scope>
    <source>
        <strain evidence="2 3">DSM 53</strain>
    </source>
</reference>
<organism evidence="2 3">
    <name type="scientific">Clostridium beijerinckii</name>
    <name type="common">Clostridium MP</name>
    <dbReference type="NCBI Taxonomy" id="1520"/>
    <lineage>
        <taxon>Bacteria</taxon>
        <taxon>Bacillati</taxon>
        <taxon>Bacillota</taxon>
        <taxon>Clostridia</taxon>
        <taxon>Eubacteriales</taxon>
        <taxon>Clostridiaceae</taxon>
        <taxon>Clostridium</taxon>
    </lineage>
</organism>
<dbReference type="RefSeq" id="WP_077838495.1">
    <property type="nucleotide sequence ID" value="NZ_JABTAE010000001.1"/>
</dbReference>
<feature type="coiled-coil region" evidence="1">
    <location>
        <begin position="1"/>
        <end position="28"/>
    </location>
</feature>
<evidence type="ECO:0000313" key="2">
    <source>
        <dbReference type="EMBL" id="OOM62315.1"/>
    </source>
</evidence>
<accession>A0A1S8SAR3</accession>
<protein>
    <submittedName>
        <fullName evidence="2">Uncharacterized protein</fullName>
    </submittedName>
</protein>
<sequence length="210" mass="24852">MSKRKKIRTEAEEKLNKLRAEYEAKKNDRDLDNYKEDAKKEYLINLSQEYYNKSEQLKREYSDKIYQAGLEEVETLKTQLKEQDLINKNKKISMEDLLVENNNLIYSTYIINNGSIEQIKNLLINDPDNKSILELVKAKLNTVEKDDQSKYSDLKQVIENIEVDKVQQLQSEIESEYFSNQSKYPTNRAVSPNLRKMFNVNESIQSQFFN</sequence>